<protein>
    <submittedName>
        <fullName evidence="1">Uncharacterized protein</fullName>
    </submittedName>
</protein>
<sequence>MHRIILLNKERKNKVFKQIIPDRFSSREEAPSIILLDAKIRFNILRLHCQVIWTEKSLYVQLGFYILPGAAHFSKKCRPMNEIFFEKHQYERKFRNIVQ</sequence>
<accession>A0A8D9DMR8</accession>
<dbReference type="AlphaFoldDB" id="A0A8D9DMR8"/>
<reference evidence="1" key="1">
    <citation type="submission" date="2021-05" db="EMBL/GenBank/DDBJ databases">
        <authorList>
            <person name="Alioto T."/>
            <person name="Alioto T."/>
            <person name="Gomez Garrido J."/>
        </authorList>
    </citation>
    <scope>NUCLEOTIDE SEQUENCE</scope>
</reference>
<organism evidence="1">
    <name type="scientific">Cacopsylla melanoneura</name>
    <dbReference type="NCBI Taxonomy" id="428564"/>
    <lineage>
        <taxon>Eukaryota</taxon>
        <taxon>Metazoa</taxon>
        <taxon>Ecdysozoa</taxon>
        <taxon>Arthropoda</taxon>
        <taxon>Hexapoda</taxon>
        <taxon>Insecta</taxon>
        <taxon>Pterygota</taxon>
        <taxon>Neoptera</taxon>
        <taxon>Paraneoptera</taxon>
        <taxon>Hemiptera</taxon>
        <taxon>Sternorrhyncha</taxon>
        <taxon>Psylloidea</taxon>
        <taxon>Psyllidae</taxon>
        <taxon>Psyllinae</taxon>
        <taxon>Cacopsylla</taxon>
    </lineage>
</organism>
<evidence type="ECO:0000313" key="1">
    <source>
        <dbReference type="EMBL" id="CAG6725396.1"/>
    </source>
</evidence>
<dbReference type="EMBL" id="HBUF01369463">
    <property type="protein sequence ID" value="CAG6725396.1"/>
    <property type="molecule type" value="Transcribed_RNA"/>
</dbReference>
<name>A0A8D9DMR8_9HEMI</name>
<proteinExistence type="predicted"/>